<dbReference type="InterPro" id="IPR046521">
    <property type="entry name" value="DUF6698"/>
</dbReference>
<feature type="compositionally biased region" description="Acidic residues" evidence="1">
    <location>
        <begin position="48"/>
        <end position="84"/>
    </location>
</feature>
<feature type="region of interest" description="Disordered" evidence="1">
    <location>
        <begin position="48"/>
        <end position="150"/>
    </location>
</feature>
<keyword evidence="3" id="KW-1185">Reference proteome</keyword>
<dbReference type="EMBL" id="ML769814">
    <property type="protein sequence ID" value="KAE9387229.1"/>
    <property type="molecule type" value="Genomic_DNA"/>
</dbReference>
<dbReference type="Proteomes" id="UP000799118">
    <property type="component" value="Unassembled WGS sequence"/>
</dbReference>
<evidence type="ECO:0000256" key="1">
    <source>
        <dbReference type="SAM" id="MobiDB-lite"/>
    </source>
</evidence>
<protein>
    <submittedName>
        <fullName evidence="2">Uncharacterized protein</fullName>
    </submittedName>
</protein>
<proteinExistence type="predicted"/>
<gene>
    <name evidence="2" type="ORF">BT96DRAFT_1005312</name>
</gene>
<accession>A0A6A4GN88</accession>
<dbReference type="Pfam" id="PF20414">
    <property type="entry name" value="DUF6698"/>
    <property type="match status" value="1"/>
</dbReference>
<name>A0A6A4GN88_9AGAR</name>
<dbReference type="OrthoDB" id="3160134at2759"/>
<evidence type="ECO:0000313" key="2">
    <source>
        <dbReference type="EMBL" id="KAE9387229.1"/>
    </source>
</evidence>
<dbReference type="AlphaFoldDB" id="A0A6A4GN88"/>
<sequence>MSSAALFSVDFLFENAVSISFGGTDDDCMESESLSDEELNSLLEEDLEFDSLSDEDEDDEESEVVSEEVDEEVEVVLEEEEESFQESKNLAKSDKLKLSVPPSPTHLFDNDENLINPTPEPISMSKKQKQTSDGPAQPSKKQKSKTKPKEKNIQYMKHWVQAGCWFACHINVWVSPFEVIQHGMELANKEVGASQKKKKNDYNQLTEAWKLITDPNNPNFAVVCEYLVEDDISKLDFYAKTMKEHANQARSDDMGKLKKIISHLLADKSSNIIQLYMFRDGVKTQNAKYIQHPCNWGSFIYDLDEVDLYPMDSDSAVKGAFKSNMMLKGFKHIFNGSALQMETDLKTKDSILKIHKMNKIIECDLAYVAVQLCFIISSKSTWGETDAGFNLKAFYYNMVEFFEQRRKGLKAILEYWTDKILQNIATSEKTVLGPGGSKVT</sequence>
<organism evidence="2 3">
    <name type="scientific">Gymnopus androsaceus JB14</name>
    <dbReference type="NCBI Taxonomy" id="1447944"/>
    <lineage>
        <taxon>Eukaryota</taxon>
        <taxon>Fungi</taxon>
        <taxon>Dikarya</taxon>
        <taxon>Basidiomycota</taxon>
        <taxon>Agaricomycotina</taxon>
        <taxon>Agaricomycetes</taxon>
        <taxon>Agaricomycetidae</taxon>
        <taxon>Agaricales</taxon>
        <taxon>Marasmiineae</taxon>
        <taxon>Omphalotaceae</taxon>
        <taxon>Gymnopus</taxon>
    </lineage>
</organism>
<evidence type="ECO:0000313" key="3">
    <source>
        <dbReference type="Proteomes" id="UP000799118"/>
    </source>
</evidence>
<reference evidence="2" key="1">
    <citation type="journal article" date="2019" name="Environ. Microbiol.">
        <title>Fungal ecological strategies reflected in gene transcription - a case study of two litter decomposers.</title>
        <authorList>
            <person name="Barbi F."/>
            <person name="Kohler A."/>
            <person name="Barry K."/>
            <person name="Baskaran P."/>
            <person name="Daum C."/>
            <person name="Fauchery L."/>
            <person name="Ihrmark K."/>
            <person name="Kuo A."/>
            <person name="LaButti K."/>
            <person name="Lipzen A."/>
            <person name="Morin E."/>
            <person name="Grigoriev I.V."/>
            <person name="Henrissat B."/>
            <person name="Lindahl B."/>
            <person name="Martin F."/>
        </authorList>
    </citation>
    <scope>NUCLEOTIDE SEQUENCE</scope>
    <source>
        <strain evidence="2">JB14</strain>
    </source>
</reference>